<dbReference type="GO" id="GO:0050897">
    <property type="term" value="F:cobalt ion binding"/>
    <property type="evidence" value="ECO:0007669"/>
    <property type="project" value="TreeGrafter"/>
</dbReference>
<dbReference type="GO" id="GO:0005886">
    <property type="term" value="C:plasma membrane"/>
    <property type="evidence" value="ECO:0007669"/>
    <property type="project" value="UniProtKB-SubCell"/>
</dbReference>
<evidence type="ECO:0000256" key="10">
    <source>
        <dbReference type="ARBA" id="ARBA00034269"/>
    </source>
</evidence>
<dbReference type="Proteomes" id="UP000824250">
    <property type="component" value="Unassembled WGS sequence"/>
</dbReference>
<comment type="function">
    <text evidence="11">Mediates influx of magnesium ions. Alternates between open and closed states. Activated by low cytoplasmic Mg(2+) levels. Inactive when cytoplasmic Mg(2+) levels are high.</text>
</comment>
<sequence length="303" mass="35500">MVYELEEVLVESDLEKAALDGKQAVILTTSRDYQEALNAIGIYWEGELSLSKIRFCKIEAQQEYIYGTLSVPKLLDISGSRYRVCLFITRDYVVIVDDSELSSRILSKIRLRRIHQGENKARFLFNYLAEIIDRDYEMLDSMERKLMKMEERAARDDSGKFLEKLTPVRRELLILRSYYNELTDFARNLEENENGYFTKRQVRFFDTIEDRADRLMNKTVQLLEYAGQVKDAYQSAADARQNKSMQLLTIISTIFLPLTLITSWYGMNFEDMPELEHGYPVIIVLCAGIIGFCIWFFKKKKLL</sequence>
<dbReference type="GO" id="GO:0015095">
    <property type="term" value="F:magnesium ion transmembrane transporter activity"/>
    <property type="evidence" value="ECO:0007669"/>
    <property type="project" value="TreeGrafter"/>
</dbReference>
<evidence type="ECO:0000313" key="13">
    <source>
        <dbReference type="EMBL" id="HIR04727.1"/>
    </source>
</evidence>
<evidence type="ECO:0000256" key="8">
    <source>
        <dbReference type="ARBA" id="ARBA00023065"/>
    </source>
</evidence>
<keyword evidence="6" id="KW-0460">Magnesium</keyword>
<dbReference type="PANTHER" id="PTHR46494">
    <property type="entry name" value="CORA FAMILY METAL ION TRANSPORTER (EUROFUNG)"/>
    <property type="match status" value="1"/>
</dbReference>
<evidence type="ECO:0000256" key="4">
    <source>
        <dbReference type="ARBA" id="ARBA00022475"/>
    </source>
</evidence>
<gene>
    <name evidence="13" type="ORF">IAB28_01995</name>
</gene>
<keyword evidence="5 12" id="KW-0812">Transmembrane</keyword>
<dbReference type="AlphaFoldDB" id="A0A9D1D4G7"/>
<dbReference type="Pfam" id="PF01544">
    <property type="entry name" value="CorA"/>
    <property type="match status" value="1"/>
</dbReference>
<keyword evidence="8" id="KW-0406">Ion transport</keyword>
<reference evidence="13" key="1">
    <citation type="submission" date="2020-10" db="EMBL/GenBank/DDBJ databases">
        <authorList>
            <person name="Gilroy R."/>
        </authorList>
    </citation>
    <scope>NUCLEOTIDE SEQUENCE</scope>
    <source>
        <strain evidence="13">CHK180-2868</strain>
    </source>
</reference>
<name>A0A9D1D4G7_9FIRM</name>
<dbReference type="SUPFAM" id="SSF143865">
    <property type="entry name" value="CorA soluble domain-like"/>
    <property type="match status" value="1"/>
</dbReference>
<comment type="subcellular location">
    <subcellularLocation>
        <location evidence="1">Cell membrane</location>
        <topology evidence="1">Multi-pass membrane protein</topology>
    </subcellularLocation>
</comment>
<accession>A0A9D1D4G7</accession>
<comment type="caution">
    <text evidence="13">The sequence shown here is derived from an EMBL/GenBank/DDBJ whole genome shotgun (WGS) entry which is preliminary data.</text>
</comment>
<keyword evidence="7 12" id="KW-1133">Transmembrane helix</keyword>
<feature type="transmembrane region" description="Helical" evidence="12">
    <location>
        <begin position="247"/>
        <end position="267"/>
    </location>
</feature>
<evidence type="ECO:0000256" key="6">
    <source>
        <dbReference type="ARBA" id="ARBA00022842"/>
    </source>
</evidence>
<evidence type="ECO:0000256" key="2">
    <source>
        <dbReference type="ARBA" id="ARBA00009765"/>
    </source>
</evidence>
<feature type="transmembrane region" description="Helical" evidence="12">
    <location>
        <begin position="279"/>
        <end position="297"/>
    </location>
</feature>
<evidence type="ECO:0000256" key="7">
    <source>
        <dbReference type="ARBA" id="ARBA00022989"/>
    </source>
</evidence>
<evidence type="ECO:0000313" key="14">
    <source>
        <dbReference type="Proteomes" id="UP000824250"/>
    </source>
</evidence>
<dbReference type="EMBL" id="DVGC01000007">
    <property type="protein sequence ID" value="HIR04727.1"/>
    <property type="molecule type" value="Genomic_DNA"/>
</dbReference>
<evidence type="ECO:0000256" key="9">
    <source>
        <dbReference type="ARBA" id="ARBA00023136"/>
    </source>
</evidence>
<evidence type="ECO:0000256" key="3">
    <source>
        <dbReference type="ARBA" id="ARBA00022448"/>
    </source>
</evidence>
<dbReference type="GO" id="GO:0000287">
    <property type="term" value="F:magnesium ion binding"/>
    <property type="evidence" value="ECO:0007669"/>
    <property type="project" value="TreeGrafter"/>
</dbReference>
<proteinExistence type="inferred from homology"/>
<dbReference type="FunFam" id="1.20.58.340:FF:000004">
    <property type="entry name" value="Magnesium transport protein CorA"/>
    <property type="match status" value="1"/>
</dbReference>
<dbReference type="InterPro" id="IPR045861">
    <property type="entry name" value="CorA_cytoplasmic_dom"/>
</dbReference>
<dbReference type="InterPro" id="IPR002523">
    <property type="entry name" value="MgTranspt_CorA/ZnTranspt_ZntB"/>
</dbReference>
<dbReference type="InterPro" id="IPR045863">
    <property type="entry name" value="CorA_TM1_TM2"/>
</dbReference>
<dbReference type="Gene3D" id="1.20.58.340">
    <property type="entry name" value="Magnesium transport protein CorA, transmembrane region"/>
    <property type="match status" value="2"/>
</dbReference>
<evidence type="ECO:0000256" key="12">
    <source>
        <dbReference type="SAM" id="Phobius"/>
    </source>
</evidence>
<evidence type="ECO:0000256" key="5">
    <source>
        <dbReference type="ARBA" id="ARBA00022692"/>
    </source>
</evidence>
<keyword evidence="4" id="KW-1003">Cell membrane</keyword>
<dbReference type="SUPFAM" id="SSF144083">
    <property type="entry name" value="Magnesium transport protein CorA, transmembrane region"/>
    <property type="match status" value="1"/>
</dbReference>
<reference evidence="13" key="2">
    <citation type="journal article" date="2021" name="PeerJ">
        <title>Extensive microbial diversity within the chicken gut microbiome revealed by metagenomics and culture.</title>
        <authorList>
            <person name="Gilroy R."/>
            <person name="Ravi A."/>
            <person name="Getino M."/>
            <person name="Pursley I."/>
            <person name="Horton D.L."/>
            <person name="Alikhan N.F."/>
            <person name="Baker D."/>
            <person name="Gharbi K."/>
            <person name="Hall N."/>
            <person name="Watson M."/>
            <person name="Adriaenssens E.M."/>
            <person name="Foster-Nyarko E."/>
            <person name="Jarju S."/>
            <person name="Secka A."/>
            <person name="Antonio M."/>
            <person name="Oren A."/>
            <person name="Chaudhuri R.R."/>
            <person name="La Ragione R."/>
            <person name="Hildebrand F."/>
            <person name="Pallen M.J."/>
        </authorList>
    </citation>
    <scope>NUCLEOTIDE SEQUENCE</scope>
    <source>
        <strain evidence="13">CHK180-2868</strain>
    </source>
</reference>
<evidence type="ECO:0000256" key="11">
    <source>
        <dbReference type="ARBA" id="ARBA00045497"/>
    </source>
</evidence>
<dbReference type="CDD" id="cd12826">
    <property type="entry name" value="EcCorA_ZntB-like_u1"/>
    <property type="match status" value="1"/>
</dbReference>
<comment type="similarity">
    <text evidence="2">Belongs to the CorA metal ion transporter (MIT) (TC 1.A.35) family.</text>
</comment>
<keyword evidence="3" id="KW-0813">Transport</keyword>
<protein>
    <submittedName>
        <fullName evidence="13">Cobalt transporter</fullName>
    </submittedName>
</protein>
<organism evidence="13 14">
    <name type="scientific">Candidatus Copromonas faecavium</name>
    <name type="common">nom. illeg.</name>
    <dbReference type="NCBI Taxonomy" id="2840740"/>
    <lineage>
        <taxon>Bacteria</taxon>
        <taxon>Bacillati</taxon>
        <taxon>Bacillota</taxon>
        <taxon>Clostridia</taxon>
        <taxon>Lachnospirales</taxon>
        <taxon>Lachnospiraceae</taxon>
        <taxon>Candidatus Copromonas (nom. illeg.)</taxon>
    </lineage>
</organism>
<dbReference type="PANTHER" id="PTHR46494:SF1">
    <property type="entry name" value="CORA FAMILY METAL ION TRANSPORTER (EUROFUNG)"/>
    <property type="match status" value="1"/>
</dbReference>
<dbReference type="GO" id="GO:0015087">
    <property type="term" value="F:cobalt ion transmembrane transporter activity"/>
    <property type="evidence" value="ECO:0007669"/>
    <property type="project" value="TreeGrafter"/>
</dbReference>
<keyword evidence="9 12" id="KW-0472">Membrane</keyword>
<comment type="catalytic activity">
    <reaction evidence="10">
        <text>Mg(2+)(in) = Mg(2+)(out)</text>
        <dbReference type="Rhea" id="RHEA:29827"/>
        <dbReference type="ChEBI" id="CHEBI:18420"/>
    </reaction>
</comment>
<evidence type="ECO:0000256" key="1">
    <source>
        <dbReference type="ARBA" id="ARBA00004651"/>
    </source>
</evidence>